<evidence type="ECO:0000256" key="5">
    <source>
        <dbReference type="ARBA" id="ARBA00023136"/>
    </source>
</evidence>
<evidence type="ECO:0000313" key="9">
    <source>
        <dbReference type="Proteomes" id="UP000222542"/>
    </source>
</evidence>
<keyword evidence="3" id="KW-0677">Repeat</keyword>
<dbReference type="SUPFAM" id="SSF52540">
    <property type="entry name" value="P-loop containing nucleoside triphosphate hydrolases"/>
    <property type="match status" value="1"/>
</dbReference>
<dbReference type="Gene3D" id="3.40.50.300">
    <property type="entry name" value="P-loop containing nucleotide triphosphate hydrolases"/>
    <property type="match status" value="1"/>
</dbReference>
<dbReference type="Proteomes" id="UP000222542">
    <property type="component" value="Unassembled WGS sequence"/>
</dbReference>
<keyword evidence="9" id="KW-1185">Reference proteome</keyword>
<dbReference type="PANTHER" id="PTHR11017:SF563">
    <property type="entry name" value="TMV RESISTANCE PROTEIN N-LIKE"/>
    <property type="match status" value="1"/>
</dbReference>
<dbReference type="Gramene" id="PHT75967">
    <property type="protein sequence ID" value="PHT75967"/>
    <property type="gene ID" value="T459_19489"/>
</dbReference>
<proteinExistence type="predicted"/>
<accession>A0A2G2Z1R5</accession>
<comment type="caution">
    <text evidence="8">The sequence shown here is derived from an EMBL/GenBank/DDBJ whole genome shotgun (WGS) entry which is preliminary data.</text>
</comment>
<evidence type="ECO:0000256" key="4">
    <source>
        <dbReference type="ARBA" id="ARBA00023054"/>
    </source>
</evidence>
<keyword evidence="5" id="KW-0472">Membrane</keyword>
<keyword evidence="2" id="KW-0433">Leucine-rich repeat</keyword>
<dbReference type="InterPro" id="IPR002182">
    <property type="entry name" value="NB-ARC"/>
</dbReference>
<dbReference type="OMA" id="PLERCIF"/>
<dbReference type="AlphaFoldDB" id="A0A2G2Z1R5"/>
<evidence type="ECO:0000256" key="2">
    <source>
        <dbReference type="ARBA" id="ARBA00022614"/>
    </source>
</evidence>
<evidence type="ECO:0000256" key="3">
    <source>
        <dbReference type="ARBA" id="ARBA00022737"/>
    </source>
</evidence>
<evidence type="ECO:0000259" key="6">
    <source>
        <dbReference type="Pfam" id="PF00931"/>
    </source>
</evidence>
<name>A0A2G2Z1R5_CAPAN</name>
<gene>
    <name evidence="8" type="ORF">T459_19489</name>
</gene>
<comment type="subcellular location">
    <subcellularLocation>
        <location evidence="1">Membrane</location>
        <topology evidence="1">Peripheral membrane protein</topology>
    </subcellularLocation>
</comment>
<dbReference type="GO" id="GO:0016020">
    <property type="term" value="C:membrane"/>
    <property type="evidence" value="ECO:0007669"/>
    <property type="project" value="UniProtKB-SubCell"/>
</dbReference>
<dbReference type="Pfam" id="PF00931">
    <property type="entry name" value="NB-ARC"/>
    <property type="match status" value="1"/>
</dbReference>
<dbReference type="InterPro" id="IPR042197">
    <property type="entry name" value="Apaf_helical"/>
</dbReference>
<dbReference type="InterPro" id="IPR027417">
    <property type="entry name" value="P-loop_NTPase"/>
</dbReference>
<feature type="domain" description="Disease resistance protein Roq1-like winged-helix" evidence="7">
    <location>
        <begin position="286"/>
        <end position="354"/>
    </location>
</feature>
<organism evidence="8 9">
    <name type="scientific">Capsicum annuum</name>
    <name type="common">Capsicum pepper</name>
    <dbReference type="NCBI Taxonomy" id="4072"/>
    <lineage>
        <taxon>Eukaryota</taxon>
        <taxon>Viridiplantae</taxon>
        <taxon>Streptophyta</taxon>
        <taxon>Embryophyta</taxon>
        <taxon>Tracheophyta</taxon>
        <taxon>Spermatophyta</taxon>
        <taxon>Magnoliopsida</taxon>
        <taxon>eudicotyledons</taxon>
        <taxon>Gunneridae</taxon>
        <taxon>Pentapetalae</taxon>
        <taxon>asterids</taxon>
        <taxon>lamiids</taxon>
        <taxon>Solanales</taxon>
        <taxon>Solanaceae</taxon>
        <taxon>Solanoideae</taxon>
        <taxon>Capsiceae</taxon>
        <taxon>Capsicum</taxon>
    </lineage>
</organism>
<dbReference type="PRINTS" id="PR00364">
    <property type="entry name" value="DISEASERSIST"/>
</dbReference>
<dbReference type="GO" id="GO:0005524">
    <property type="term" value="F:ATP binding"/>
    <property type="evidence" value="ECO:0007669"/>
    <property type="project" value="UniProtKB-KW"/>
</dbReference>
<reference evidence="8 9" key="2">
    <citation type="journal article" date="2017" name="Genome Biol.">
        <title>New reference genome sequences of hot pepper reveal the massive evolution of plant disease-resistance genes by retroduplication.</title>
        <authorList>
            <person name="Kim S."/>
            <person name="Park J."/>
            <person name="Yeom S.I."/>
            <person name="Kim Y.M."/>
            <person name="Seo E."/>
            <person name="Kim K.T."/>
            <person name="Kim M.S."/>
            <person name="Lee J.M."/>
            <person name="Cheong K."/>
            <person name="Shin H.S."/>
            <person name="Kim S.B."/>
            <person name="Han K."/>
            <person name="Lee J."/>
            <person name="Park M."/>
            <person name="Lee H.A."/>
            <person name="Lee H.Y."/>
            <person name="Lee Y."/>
            <person name="Oh S."/>
            <person name="Lee J.H."/>
            <person name="Choi E."/>
            <person name="Choi E."/>
            <person name="Lee S.E."/>
            <person name="Jeon J."/>
            <person name="Kim H."/>
            <person name="Choi G."/>
            <person name="Song H."/>
            <person name="Lee J."/>
            <person name="Lee S.C."/>
            <person name="Kwon J.K."/>
            <person name="Lee H.Y."/>
            <person name="Koo N."/>
            <person name="Hong Y."/>
            <person name="Kim R.W."/>
            <person name="Kang W.H."/>
            <person name="Huh J.H."/>
            <person name="Kang B.C."/>
            <person name="Yang T.J."/>
            <person name="Lee Y.H."/>
            <person name="Bennetzen J.L."/>
            <person name="Choi D."/>
        </authorList>
    </citation>
    <scope>NUCLEOTIDE SEQUENCE [LARGE SCALE GENOMIC DNA]</scope>
    <source>
        <strain evidence="9">cv. CM334</strain>
    </source>
</reference>
<dbReference type="GO" id="GO:0043531">
    <property type="term" value="F:ADP binding"/>
    <property type="evidence" value="ECO:0007669"/>
    <property type="project" value="InterPro"/>
</dbReference>
<evidence type="ECO:0000256" key="1">
    <source>
        <dbReference type="ARBA" id="ARBA00004170"/>
    </source>
</evidence>
<evidence type="ECO:0000259" key="7">
    <source>
        <dbReference type="Pfam" id="PF23282"/>
    </source>
</evidence>
<dbReference type="InterPro" id="IPR044974">
    <property type="entry name" value="Disease_R_plants"/>
</dbReference>
<dbReference type="EMBL" id="AYRZ02000007">
    <property type="protein sequence ID" value="PHT75967.1"/>
    <property type="molecule type" value="Genomic_DNA"/>
</dbReference>
<dbReference type="InterPro" id="IPR058192">
    <property type="entry name" value="WHD_ROQ1-like"/>
</dbReference>
<sequence>MPNNSSMGYNWRESIFFKKIIKVTNTGLSRPALYIASCSIGIHRRARPNNSWVQDGSNDSIRILLVCGIGGIGKTTLTKFVYNLNLGYFEISCFLANIRETFKLPNGLVTLQKQLLSTFLKNEKVEISSVDKGIIKIRNVLCFRKVLALDDVDETDFVEVIFDMKDGFDYGSKIIVTTRHKSLLRPQLGHEVHEVEILFTIEENELFNFHVFGEKNPISEDYNYKEYSEKVIEWCRGLSLGLQVIGSLLAGKSKDVWRSAIEKLREIPTNKIVYKLRLSYELLEDDHDQNLLLYLCCFFEGMKKDFVVRILDKCNFYTLVGIQNLIDRSLVTIEYVNEITMHQLVRDMGRDIVR</sequence>
<keyword evidence="4" id="KW-0175">Coiled coil</keyword>
<dbReference type="Pfam" id="PF23282">
    <property type="entry name" value="WHD_ROQ1"/>
    <property type="match status" value="1"/>
</dbReference>
<dbReference type="PANTHER" id="PTHR11017">
    <property type="entry name" value="LEUCINE-RICH REPEAT-CONTAINING PROTEIN"/>
    <property type="match status" value="1"/>
</dbReference>
<dbReference type="Gene3D" id="1.10.8.430">
    <property type="entry name" value="Helical domain of apoptotic protease-activating factors"/>
    <property type="match status" value="1"/>
</dbReference>
<protein>
    <submittedName>
        <fullName evidence="8">Uncharacterized protein</fullName>
    </submittedName>
</protein>
<feature type="domain" description="NB-ARC" evidence="6">
    <location>
        <begin position="58"/>
        <end position="213"/>
    </location>
</feature>
<evidence type="ECO:0000313" key="8">
    <source>
        <dbReference type="EMBL" id="PHT75967.1"/>
    </source>
</evidence>
<reference evidence="8 9" key="1">
    <citation type="journal article" date="2014" name="Nat. Genet.">
        <title>Genome sequence of the hot pepper provides insights into the evolution of pungency in Capsicum species.</title>
        <authorList>
            <person name="Kim S."/>
            <person name="Park M."/>
            <person name="Yeom S.I."/>
            <person name="Kim Y.M."/>
            <person name="Lee J.M."/>
            <person name="Lee H.A."/>
            <person name="Seo E."/>
            <person name="Choi J."/>
            <person name="Cheong K."/>
            <person name="Kim K.T."/>
            <person name="Jung K."/>
            <person name="Lee G.W."/>
            <person name="Oh S.K."/>
            <person name="Bae C."/>
            <person name="Kim S.B."/>
            <person name="Lee H.Y."/>
            <person name="Kim S.Y."/>
            <person name="Kim M.S."/>
            <person name="Kang B.C."/>
            <person name="Jo Y.D."/>
            <person name="Yang H.B."/>
            <person name="Jeong H.J."/>
            <person name="Kang W.H."/>
            <person name="Kwon J.K."/>
            <person name="Shin C."/>
            <person name="Lim J.Y."/>
            <person name="Park J.H."/>
            <person name="Huh J.H."/>
            <person name="Kim J.S."/>
            <person name="Kim B.D."/>
            <person name="Cohen O."/>
            <person name="Paran I."/>
            <person name="Suh M.C."/>
            <person name="Lee S.B."/>
            <person name="Kim Y.K."/>
            <person name="Shin Y."/>
            <person name="Noh S.J."/>
            <person name="Park J."/>
            <person name="Seo Y.S."/>
            <person name="Kwon S.Y."/>
            <person name="Kim H.A."/>
            <person name="Park J.M."/>
            <person name="Kim H.J."/>
            <person name="Choi S.B."/>
            <person name="Bosland P.W."/>
            <person name="Reeves G."/>
            <person name="Jo S.H."/>
            <person name="Lee B.W."/>
            <person name="Cho H.T."/>
            <person name="Choi H.S."/>
            <person name="Lee M.S."/>
            <person name="Yu Y."/>
            <person name="Do Choi Y."/>
            <person name="Park B.S."/>
            <person name="van Deynze A."/>
            <person name="Ashrafi H."/>
            <person name="Hill T."/>
            <person name="Kim W.T."/>
            <person name="Pai H.S."/>
            <person name="Ahn H.K."/>
            <person name="Yeam I."/>
            <person name="Giovannoni J.J."/>
            <person name="Rose J.K."/>
            <person name="Sorensen I."/>
            <person name="Lee S.J."/>
            <person name="Kim R.W."/>
            <person name="Choi I.Y."/>
            <person name="Choi B.S."/>
            <person name="Lim J.S."/>
            <person name="Lee Y.H."/>
            <person name="Choi D."/>
        </authorList>
    </citation>
    <scope>NUCLEOTIDE SEQUENCE [LARGE SCALE GENOMIC DNA]</scope>
    <source>
        <strain evidence="9">cv. CM334</strain>
    </source>
</reference>
<dbReference type="GO" id="GO:0006952">
    <property type="term" value="P:defense response"/>
    <property type="evidence" value="ECO:0007669"/>
    <property type="project" value="InterPro"/>
</dbReference>